<proteinExistence type="predicted"/>
<dbReference type="Proteomes" id="UP000515123">
    <property type="component" value="Linkage group 18"/>
</dbReference>
<dbReference type="InterPro" id="IPR016177">
    <property type="entry name" value="DNA-bd_dom_sf"/>
</dbReference>
<feature type="compositionally biased region" description="Low complexity" evidence="6">
    <location>
        <begin position="28"/>
        <end position="40"/>
    </location>
</feature>
<dbReference type="PANTHER" id="PTHR31190:SF142">
    <property type="entry name" value="ETHYLENE-RESPONSIVE TRANSCRIPTION FACTOR RAP2-3"/>
    <property type="match status" value="1"/>
</dbReference>
<dbReference type="GO" id="GO:0003677">
    <property type="term" value="F:DNA binding"/>
    <property type="evidence" value="ECO:0007669"/>
    <property type="project" value="UniProtKB-KW"/>
</dbReference>
<evidence type="ECO:0000256" key="6">
    <source>
        <dbReference type="SAM" id="MobiDB-lite"/>
    </source>
</evidence>
<sequence>MCGGAIISDLIPPRKNSRGGGGGGIWPDSLFSGGSDGSDFAEFNPVSTEKGGRKKRERERERERKTQYRGIRRRPWGKWAAEIRDPGKGVRVWLGTFATPEDAARAYDRAARRIRGKKAKLNFPTILFTNQQQQQQQEDQHHHHHHQPPPPPPPPPPPQDHSSIPCCSSSSTNTATTTNPNNNDVNGGGGEVERLCEELREYESVMSFFQIPYMEGGVVVLDEDEKEEELPPAPLPPPPQCTQQANAMGGLWSFDDAHISSIALL</sequence>
<dbReference type="SUPFAM" id="SSF54171">
    <property type="entry name" value="DNA-binding domain"/>
    <property type="match status" value="1"/>
</dbReference>
<organism evidence="8 9">
    <name type="scientific">Ananas comosus</name>
    <name type="common">Pineapple</name>
    <name type="synonym">Ananas ananas</name>
    <dbReference type="NCBI Taxonomy" id="4615"/>
    <lineage>
        <taxon>Eukaryota</taxon>
        <taxon>Viridiplantae</taxon>
        <taxon>Streptophyta</taxon>
        <taxon>Embryophyta</taxon>
        <taxon>Tracheophyta</taxon>
        <taxon>Spermatophyta</taxon>
        <taxon>Magnoliopsida</taxon>
        <taxon>Liliopsida</taxon>
        <taxon>Poales</taxon>
        <taxon>Bromeliaceae</taxon>
        <taxon>Bromelioideae</taxon>
        <taxon>Ananas</taxon>
    </lineage>
</organism>
<keyword evidence="8" id="KW-1185">Reference proteome</keyword>
<evidence type="ECO:0000256" key="5">
    <source>
        <dbReference type="ARBA" id="ARBA00023242"/>
    </source>
</evidence>
<dbReference type="GO" id="GO:0005634">
    <property type="term" value="C:nucleus"/>
    <property type="evidence" value="ECO:0007669"/>
    <property type="project" value="UniProtKB-SubCell"/>
</dbReference>
<dbReference type="GO" id="GO:0009873">
    <property type="term" value="P:ethylene-activated signaling pathway"/>
    <property type="evidence" value="ECO:0007669"/>
    <property type="project" value="InterPro"/>
</dbReference>
<evidence type="ECO:0000259" key="7">
    <source>
        <dbReference type="PROSITE" id="PS51032"/>
    </source>
</evidence>
<dbReference type="GeneID" id="109724369"/>
<dbReference type="PROSITE" id="PS51032">
    <property type="entry name" value="AP2_ERF"/>
    <property type="match status" value="1"/>
</dbReference>
<feature type="region of interest" description="Disordered" evidence="6">
    <location>
        <begin position="1"/>
        <end position="72"/>
    </location>
</feature>
<dbReference type="InterPro" id="IPR036955">
    <property type="entry name" value="AP2/ERF_dom_sf"/>
</dbReference>
<dbReference type="RefSeq" id="XP_020108752.1">
    <property type="nucleotide sequence ID" value="XM_020253163.1"/>
</dbReference>
<dbReference type="AlphaFoldDB" id="A0A6P5GLT2"/>
<evidence type="ECO:0000256" key="1">
    <source>
        <dbReference type="ARBA" id="ARBA00004123"/>
    </source>
</evidence>
<keyword evidence="2" id="KW-0805">Transcription regulation</keyword>
<feature type="compositionally biased region" description="Pro residues" evidence="6">
    <location>
        <begin position="148"/>
        <end position="159"/>
    </location>
</feature>
<reference evidence="8" key="1">
    <citation type="journal article" date="2015" name="Nat. Genet.">
        <title>The pineapple genome and the evolution of CAM photosynthesis.</title>
        <authorList>
            <person name="Ming R."/>
            <person name="VanBuren R."/>
            <person name="Wai C.M."/>
            <person name="Tang H."/>
            <person name="Schatz M.C."/>
            <person name="Bowers J.E."/>
            <person name="Lyons E."/>
            <person name="Wang M.L."/>
            <person name="Chen J."/>
            <person name="Biggers E."/>
            <person name="Zhang J."/>
            <person name="Huang L."/>
            <person name="Zhang L."/>
            <person name="Miao W."/>
            <person name="Zhang J."/>
            <person name="Ye Z."/>
            <person name="Miao C."/>
            <person name="Lin Z."/>
            <person name="Wang H."/>
            <person name="Zhou H."/>
            <person name="Yim W.C."/>
            <person name="Priest H.D."/>
            <person name="Zheng C."/>
            <person name="Woodhouse M."/>
            <person name="Edger P.P."/>
            <person name="Guyot R."/>
            <person name="Guo H.B."/>
            <person name="Guo H."/>
            <person name="Zheng G."/>
            <person name="Singh R."/>
            <person name="Sharma A."/>
            <person name="Min X."/>
            <person name="Zheng Y."/>
            <person name="Lee H."/>
            <person name="Gurtowski J."/>
            <person name="Sedlazeck F.J."/>
            <person name="Harkess A."/>
            <person name="McKain M.R."/>
            <person name="Liao Z."/>
            <person name="Fang J."/>
            <person name="Liu J."/>
            <person name="Zhang X."/>
            <person name="Zhang Q."/>
            <person name="Hu W."/>
            <person name="Qin Y."/>
            <person name="Wang K."/>
            <person name="Chen L.Y."/>
            <person name="Shirley N."/>
            <person name="Lin Y.R."/>
            <person name="Liu L.Y."/>
            <person name="Hernandez A.G."/>
            <person name="Wright C.L."/>
            <person name="Bulone V."/>
            <person name="Tuskan G.A."/>
            <person name="Heath K."/>
            <person name="Zee F."/>
            <person name="Moore P.H."/>
            <person name="Sunkar R."/>
            <person name="Leebens-Mack J.H."/>
            <person name="Mockler T."/>
            <person name="Bennetzen J.L."/>
            <person name="Freeling M."/>
            <person name="Sankoff D."/>
            <person name="Paterson A.H."/>
            <person name="Zhu X."/>
            <person name="Yang X."/>
            <person name="Smith J.A."/>
            <person name="Cushman J.C."/>
            <person name="Paull R.E."/>
            <person name="Yu Q."/>
        </authorList>
    </citation>
    <scope>NUCLEOTIDE SEQUENCE [LARGE SCALE GENOMIC DNA]</scope>
    <source>
        <strain evidence="8">cv. F153</strain>
    </source>
</reference>
<reference evidence="9" key="2">
    <citation type="submission" date="2025-08" db="UniProtKB">
        <authorList>
            <consortium name="RefSeq"/>
        </authorList>
    </citation>
    <scope>IDENTIFICATION</scope>
    <source>
        <tissue evidence="9">Leaf</tissue>
    </source>
</reference>
<dbReference type="PRINTS" id="PR00367">
    <property type="entry name" value="ETHRSPELEMNT"/>
</dbReference>
<evidence type="ECO:0000256" key="4">
    <source>
        <dbReference type="ARBA" id="ARBA00023163"/>
    </source>
</evidence>
<feature type="region of interest" description="Disordered" evidence="6">
    <location>
        <begin position="130"/>
        <end position="190"/>
    </location>
</feature>
<evidence type="ECO:0000313" key="8">
    <source>
        <dbReference type="Proteomes" id="UP000515123"/>
    </source>
</evidence>
<keyword evidence="3" id="KW-0238">DNA-binding</keyword>
<dbReference type="InterPro" id="IPR001471">
    <property type="entry name" value="AP2/ERF_dom"/>
</dbReference>
<dbReference type="Gramene" id="Aco001844.1.mrna1">
    <property type="protein sequence ID" value="Aco001844.1.mrna1"/>
    <property type="gene ID" value="Aco001844.1.path1"/>
</dbReference>
<dbReference type="PANTHER" id="PTHR31190">
    <property type="entry name" value="DNA-BINDING DOMAIN"/>
    <property type="match status" value="1"/>
</dbReference>
<comment type="subcellular location">
    <subcellularLocation>
        <location evidence="1">Nucleus</location>
    </subcellularLocation>
</comment>
<dbReference type="CDD" id="cd00018">
    <property type="entry name" value="AP2"/>
    <property type="match status" value="1"/>
</dbReference>
<evidence type="ECO:0000256" key="2">
    <source>
        <dbReference type="ARBA" id="ARBA00023015"/>
    </source>
</evidence>
<gene>
    <name evidence="9" type="primary">LOC109724369</name>
</gene>
<protein>
    <submittedName>
        <fullName evidence="9">Ethylene-responsive transcription factor ERF071</fullName>
    </submittedName>
</protein>
<dbReference type="SMART" id="SM00380">
    <property type="entry name" value="AP2"/>
    <property type="match status" value="1"/>
</dbReference>
<accession>A0A6P5GLT2</accession>
<dbReference type="GO" id="GO:0003700">
    <property type="term" value="F:DNA-binding transcription factor activity"/>
    <property type="evidence" value="ECO:0007669"/>
    <property type="project" value="InterPro"/>
</dbReference>
<dbReference type="OrthoDB" id="1930411at2759"/>
<evidence type="ECO:0000256" key="3">
    <source>
        <dbReference type="ARBA" id="ARBA00023125"/>
    </source>
</evidence>
<dbReference type="Gene3D" id="3.30.730.10">
    <property type="entry name" value="AP2/ERF domain"/>
    <property type="match status" value="1"/>
</dbReference>
<dbReference type="Pfam" id="PF00847">
    <property type="entry name" value="AP2"/>
    <property type="match status" value="1"/>
</dbReference>
<evidence type="ECO:0000313" key="9">
    <source>
        <dbReference type="RefSeq" id="XP_020108752.1"/>
    </source>
</evidence>
<keyword evidence="4" id="KW-0804">Transcription</keyword>
<feature type="domain" description="AP2/ERF" evidence="7">
    <location>
        <begin position="67"/>
        <end position="124"/>
    </location>
</feature>
<name>A0A6P5GLT2_ANACO</name>
<feature type="compositionally biased region" description="Low complexity" evidence="6">
    <location>
        <begin position="160"/>
        <end position="183"/>
    </location>
</feature>
<dbReference type="InterPro" id="IPR044808">
    <property type="entry name" value="ERF_plant"/>
</dbReference>
<keyword evidence="5" id="KW-0539">Nucleus</keyword>
<dbReference type="FunFam" id="3.30.730.10:FF:000001">
    <property type="entry name" value="Ethylene-responsive transcription factor 2"/>
    <property type="match status" value="1"/>
</dbReference>